<feature type="region of interest" description="Disordered" evidence="1">
    <location>
        <begin position="237"/>
        <end position="263"/>
    </location>
</feature>
<gene>
    <name evidence="2" type="ORF">TI39_contig357g00002</name>
</gene>
<organism evidence="2 3">
    <name type="scientific">Zymoseptoria brevis</name>
    <dbReference type="NCBI Taxonomy" id="1047168"/>
    <lineage>
        <taxon>Eukaryota</taxon>
        <taxon>Fungi</taxon>
        <taxon>Dikarya</taxon>
        <taxon>Ascomycota</taxon>
        <taxon>Pezizomycotina</taxon>
        <taxon>Dothideomycetes</taxon>
        <taxon>Dothideomycetidae</taxon>
        <taxon>Mycosphaerellales</taxon>
        <taxon>Mycosphaerellaceae</taxon>
        <taxon>Zymoseptoria</taxon>
    </lineage>
</organism>
<name>A0A0F4GQI1_9PEZI</name>
<evidence type="ECO:0000256" key="1">
    <source>
        <dbReference type="SAM" id="MobiDB-lite"/>
    </source>
</evidence>
<dbReference type="EMBL" id="LAFY01000349">
    <property type="protein sequence ID" value="KJX99473.1"/>
    <property type="molecule type" value="Genomic_DNA"/>
</dbReference>
<accession>A0A0F4GQI1</accession>
<evidence type="ECO:0000313" key="2">
    <source>
        <dbReference type="EMBL" id="KJX99473.1"/>
    </source>
</evidence>
<dbReference type="Proteomes" id="UP000033647">
    <property type="component" value="Unassembled WGS sequence"/>
</dbReference>
<keyword evidence="3" id="KW-1185">Reference proteome</keyword>
<protein>
    <submittedName>
        <fullName evidence="2">Uncharacterized protein</fullName>
    </submittedName>
</protein>
<dbReference type="OrthoDB" id="5314201at2759"/>
<proteinExistence type="predicted"/>
<feature type="compositionally biased region" description="Polar residues" evidence="1">
    <location>
        <begin position="357"/>
        <end position="367"/>
    </location>
</feature>
<comment type="caution">
    <text evidence="2">The sequence shown here is derived from an EMBL/GenBank/DDBJ whole genome shotgun (WGS) entry which is preliminary data.</text>
</comment>
<feature type="region of interest" description="Disordered" evidence="1">
    <location>
        <begin position="351"/>
        <end position="372"/>
    </location>
</feature>
<evidence type="ECO:0000313" key="3">
    <source>
        <dbReference type="Proteomes" id="UP000033647"/>
    </source>
</evidence>
<sequence>MASSDLKVLLTALRDRELPSNKDDIARAFEDRNTQEEASSWVQEFLQPSALLTKEELDFYEKHGIETTDLDPPAGRPLSDTELEAAIDSLEASTAAIERQTKILETQRLALKKLQSQNANQDTISSAREKRQTKLARDRAQIDFDIEELSGAASERLRSTMKQSENATSLLPSQAERLLERDDRLLAGLSKLLPRIADSSLEMDESADVEKLCSALTSLCIQEIHARMDRMYHETLAEQPHRQQGASEEGLSDQQIKQREAARSEIQELEREVEGLVAIVVDQQHRQPLKKGLLSAGADIQLQRAQWSEYTVTALLYLTSRLDAIADHVQHLHSHNNALHAVSDALEETAAKRPTGANKTTDSTNGDKANGKGLIPLRLVQANRSEPQDPAIHLLRQLDIRVPENSTMAKLMETLESALRERRMRLAHLGESTEHAVTESITQSLAKSDVDLQHLLAAVYANSKYAKTRLVDGDVQTGLDELESRTQVLGSQMRELDIDAIARAVNKRQAELVQTLNG</sequence>
<dbReference type="AlphaFoldDB" id="A0A0F4GQI1"/>
<reference evidence="2 3" key="1">
    <citation type="submission" date="2015-03" db="EMBL/GenBank/DDBJ databases">
        <title>RNA-seq based gene annotation and comparative genomics of four Zymoseptoria species reveal species-specific pathogenicity related genes and transposable element activity.</title>
        <authorList>
            <person name="Grandaubert J."/>
            <person name="Bhattacharyya A."/>
            <person name="Stukenbrock E.H."/>
        </authorList>
    </citation>
    <scope>NUCLEOTIDE SEQUENCE [LARGE SCALE GENOMIC DNA]</scope>
    <source>
        <strain evidence="2 3">Zb18110</strain>
    </source>
</reference>